<evidence type="ECO:0000313" key="3">
    <source>
        <dbReference type="EMBL" id="PWJ53967.1"/>
    </source>
</evidence>
<keyword evidence="2" id="KW-0472">Membrane</keyword>
<gene>
    <name evidence="3" type="ORF">BXY45_10948</name>
</gene>
<comment type="caution">
    <text evidence="3">The sequence shown here is derived from an EMBL/GenBank/DDBJ whole genome shotgun (WGS) entry which is preliminary data.</text>
</comment>
<dbReference type="Proteomes" id="UP000245469">
    <property type="component" value="Unassembled WGS sequence"/>
</dbReference>
<feature type="region of interest" description="Disordered" evidence="1">
    <location>
        <begin position="335"/>
        <end position="366"/>
    </location>
</feature>
<name>A0A316AV42_9ACTN</name>
<dbReference type="EMBL" id="QGDQ01000009">
    <property type="protein sequence ID" value="PWJ53967.1"/>
    <property type="molecule type" value="Genomic_DNA"/>
</dbReference>
<protein>
    <submittedName>
        <fullName evidence="3">Uncharacterized protein</fullName>
    </submittedName>
</protein>
<feature type="compositionally biased region" description="Low complexity" evidence="1">
    <location>
        <begin position="78"/>
        <end position="107"/>
    </location>
</feature>
<feature type="region of interest" description="Disordered" evidence="1">
    <location>
        <begin position="60"/>
        <end position="107"/>
    </location>
</feature>
<organism evidence="3 4">
    <name type="scientific">Quadrisphaera granulorum</name>
    <dbReference type="NCBI Taxonomy" id="317664"/>
    <lineage>
        <taxon>Bacteria</taxon>
        <taxon>Bacillati</taxon>
        <taxon>Actinomycetota</taxon>
        <taxon>Actinomycetes</taxon>
        <taxon>Kineosporiales</taxon>
        <taxon>Kineosporiaceae</taxon>
        <taxon>Quadrisphaera</taxon>
    </lineage>
</organism>
<keyword evidence="2" id="KW-0812">Transmembrane</keyword>
<keyword evidence="4" id="KW-1185">Reference proteome</keyword>
<feature type="region of interest" description="Disordered" evidence="1">
    <location>
        <begin position="1"/>
        <end position="34"/>
    </location>
</feature>
<evidence type="ECO:0000313" key="4">
    <source>
        <dbReference type="Proteomes" id="UP000245469"/>
    </source>
</evidence>
<keyword evidence="2" id="KW-1133">Transmembrane helix</keyword>
<feature type="transmembrane region" description="Helical" evidence="2">
    <location>
        <begin position="37"/>
        <end position="56"/>
    </location>
</feature>
<accession>A0A316AV42</accession>
<evidence type="ECO:0000256" key="2">
    <source>
        <dbReference type="SAM" id="Phobius"/>
    </source>
</evidence>
<reference evidence="3 4" key="1">
    <citation type="submission" date="2018-03" db="EMBL/GenBank/DDBJ databases">
        <title>Genomic Encyclopedia of Archaeal and Bacterial Type Strains, Phase II (KMG-II): from individual species to whole genera.</title>
        <authorList>
            <person name="Goeker M."/>
        </authorList>
    </citation>
    <scope>NUCLEOTIDE SEQUENCE [LARGE SCALE GENOMIC DNA]</scope>
    <source>
        <strain evidence="3 4">DSM 44889</strain>
    </source>
</reference>
<proteinExistence type="predicted"/>
<dbReference type="AlphaFoldDB" id="A0A316AV42"/>
<sequence>MIAPRAARTGAPTDQQTRVTEHARHRAAGGAGRRGRALLPTLALLAAAIVVTAVVVERPPSSGLDSATAGAPRGSAGTTTATVPSSESSTTSVTSSPPAGAPASSLSGASATAQGAAQAAALWLAAQPPQAGRVAVDPALYDDVASSAQLASRLVPAPTSSTDRDVAVRWVVAGSALRAEAEPGSWLAQALATSSEVAVFGSGEDRVEVRELPGGSAPSRPVVPLAADGTTSPAVTSAPPPPTATPADPAAVEQLLRNPRLDFSPQARDALRSRPIDLRLAALLVQLAAVQPLSVSDLPPTFGASEPVRAVLVDGLAGRAVGADPDALASLERQLSAQDSPYRASAKQQQDGPTTLLRLELPPVGT</sequence>
<evidence type="ECO:0000256" key="1">
    <source>
        <dbReference type="SAM" id="MobiDB-lite"/>
    </source>
</evidence>
<feature type="region of interest" description="Disordered" evidence="1">
    <location>
        <begin position="211"/>
        <end position="248"/>
    </location>
</feature>